<feature type="compositionally biased region" description="Basic and acidic residues" evidence="1">
    <location>
        <begin position="239"/>
        <end position="252"/>
    </location>
</feature>
<dbReference type="AlphaFoldDB" id="A0A9P1FVK5"/>
<dbReference type="OrthoDB" id="5955232at2759"/>
<dbReference type="Proteomes" id="UP001152797">
    <property type="component" value="Unassembled WGS sequence"/>
</dbReference>
<sequence length="924" mass="101284">MLSSVFGFSVPWLQQFHAGLVRQHASFTSEADVLTAQAACLRLLISQGWFSWRLLTRALGADMELSEMEFLKPLEDMVALFLPQLRHTFGQNMLQMRCDVVVLDGNAKNRRAVCAAALAGSSHSEHLPRTLRHTCTRTPAFRHAFCRWHCEGPMDGEDHLQVQGLGHCHLCCFLLAEKMCPCLRPQLQDVEIVRHKVVNDGQQLMVLLKETMEPQREAWVSGACVPAAVLPKYVRQVGQEKLKPRKRSHEDQSQSLGKASSPLPSASRPAGTNSPADLQQLPDSTDLMSVTCSTHKESTAAQKQLKKSAGMLCACLSDGVILHMQEIYGCESLSQRYVCVAAVKALMPSLCVVVHDDACHLHKYAARRAKDERDSAAAAGIAPPKLTYVCDKFHMAGHTDAWCRKTCDPDLPEHAVESRLEESLPEPAVQDGLPGGPSGGLRRYLRPRILSATVASSTPEEWFHQFHRCSGDWDQVRNADKLPGDFSGRCWYGLLGNFDEAYDFLLSLGLLSDPSTSSKAKLKVNPYQSAFNKLLQFGSSVRATKTAGASRHHWVPLTPDISELIGVAKEAASPLRNGTRPASQMQECSIHTAVARLTAYFSEPHQVITLTAEAESWHLSYQGAMNVQSHVVREPGDVQAGARFGAAGILAALLLVFEIFVGAHSVEALQAKALQVQRLKQIALGDAATSPDNAPPLEQEASFAFAPATQPWRPVDESEDEDDEGDAGEVDMEPPEEPAEHLAQPPQPPQPMDTEPAALTLRDVRASDYGFVDNGLSVQPDGLHSRHSTDRAILKQTLLTGKPKVTRKEACDNCSSRQAGRKALPKEKWTAVMAAAAGQHPNLLRLEGETLCLHAQVIPDTSNGKVRYHNDLMKACGLTLRELIAAMNKTTVRHLRSPSKTAVQNDKALEESAARCFDMIMAYS</sequence>
<reference evidence="3 4" key="2">
    <citation type="submission" date="2024-05" db="EMBL/GenBank/DDBJ databases">
        <authorList>
            <person name="Chen Y."/>
            <person name="Shah S."/>
            <person name="Dougan E. K."/>
            <person name="Thang M."/>
            <person name="Chan C."/>
        </authorList>
    </citation>
    <scope>NUCLEOTIDE SEQUENCE [LARGE SCALE GENOMIC DNA]</scope>
</reference>
<feature type="region of interest" description="Disordered" evidence="1">
    <location>
        <begin position="418"/>
        <end position="438"/>
    </location>
</feature>
<accession>A0A9P1FVK5</accession>
<feature type="region of interest" description="Disordered" evidence="1">
    <location>
        <begin position="239"/>
        <end position="282"/>
    </location>
</feature>
<dbReference type="EMBL" id="CAMXCT030001263">
    <property type="protein sequence ID" value="CAL4775712.1"/>
    <property type="molecule type" value="Genomic_DNA"/>
</dbReference>
<keyword evidence="4" id="KW-1185">Reference proteome</keyword>
<proteinExistence type="predicted"/>
<comment type="caution">
    <text evidence="2">The sequence shown here is derived from an EMBL/GenBank/DDBJ whole genome shotgun (WGS) entry which is preliminary data.</text>
</comment>
<evidence type="ECO:0000256" key="1">
    <source>
        <dbReference type="SAM" id="MobiDB-lite"/>
    </source>
</evidence>
<name>A0A9P1FVK5_9DINO</name>
<feature type="compositionally biased region" description="Acidic residues" evidence="1">
    <location>
        <begin position="717"/>
        <end position="737"/>
    </location>
</feature>
<reference evidence="2" key="1">
    <citation type="submission" date="2022-10" db="EMBL/GenBank/DDBJ databases">
        <authorList>
            <person name="Chen Y."/>
            <person name="Dougan E. K."/>
            <person name="Chan C."/>
            <person name="Rhodes N."/>
            <person name="Thang M."/>
        </authorList>
    </citation>
    <scope>NUCLEOTIDE SEQUENCE</scope>
</reference>
<gene>
    <name evidence="2" type="ORF">C1SCF055_LOCUS15578</name>
</gene>
<feature type="region of interest" description="Disordered" evidence="1">
    <location>
        <begin position="705"/>
        <end position="755"/>
    </location>
</feature>
<evidence type="ECO:0000313" key="4">
    <source>
        <dbReference type="Proteomes" id="UP001152797"/>
    </source>
</evidence>
<evidence type="ECO:0000313" key="2">
    <source>
        <dbReference type="EMBL" id="CAI3988400.1"/>
    </source>
</evidence>
<organism evidence="2">
    <name type="scientific">Cladocopium goreaui</name>
    <dbReference type="NCBI Taxonomy" id="2562237"/>
    <lineage>
        <taxon>Eukaryota</taxon>
        <taxon>Sar</taxon>
        <taxon>Alveolata</taxon>
        <taxon>Dinophyceae</taxon>
        <taxon>Suessiales</taxon>
        <taxon>Symbiodiniaceae</taxon>
        <taxon>Cladocopium</taxon>
    </lineage>
</organism>
<protein>
    <submittedName>
        <fullName evidence="2">Uncharacterized protein</fullName>
    </submittedName>
</protein>
<evidence type="ECO:0000313" key="3">
    <source>
        <dbReference type="EMBL" id="CAL4775712.1"/>
    </source>
</evidence>
<dbReference type="EMBL" id="CAMXCT010001263">
    <property type="protein sequence ID" value="CAI3988400.1"/>
    <property type="molecule type" value="Genomic_DNA"/>
</dbReference>
<feature type="compositionally biased region" description="Low complexity" evidence="1">
    <location>
        <begin position="259"/>
        <end position="270"/>
    </location>
</feature>
<feature type="compositionally biased region" description="Polar residues" evidence="1">
    <location>
        <begin position="271"/>
        <end position="282"/>
    </location>
</feature>
<dbReference type="EMBL" id="CAMXCT020001263">
    <property type="protein sequence ID" value="CAL1141775.1"/>
    <property type="molecule type" value="Genomic_DNA"/>
</dbReference>